<accession>A0ABU6YK79</accession>
<comment type="caution">
    <text evidence="2">The sequence shown here is derived from an EMBL/GenBank/DDBJ whole genome shotgun (WGS) entry which is preliminary data.</text>
</comment>
<reference evidence="2 3" key="1">
    <citation type="journal article" date="2023" name="Plants (Basel)">
        <title>Bridging the Gap: Combining Genomics and Transcriptomics Approaches to Understand Stylosanthes scabra, an Orphan Legume from the Brazilian Caatinga.</title>
        <authorList>
            <person name="Ferreira-Neto J.R.C."/>
            <person name="da Silva M.D."/>
            <person name="Binneck E."/>
            <person name="de Melo N.F."/>
            <person name="da Silva R.H."/>
            <person name="de Melo A.L.T.M."/>
            <person name="Pandolfi V."/>
            <person name="Bustamante F.O."/>
            <person name="Brasileiro-Vidal A.C."/>
            <person name="Benko-Iseppon A.M."/>
        </authorList>
    </citation>
    <scope>NUCLEOTIDE SEQUENCE [LARGE SCALE GENOMIC DNA]</scope>
    <source>
        <tissue evidence="2">Leaves</tissue>
    </source>
</reference>
<evidence type="ECO:0000313" key="2">
    <source>
        <dbReference type="EMBL" id="MED6209298.1"/>
    </source>
</evidence>
<gene>
    <name evidence="2" type="ORF">PIB30_053311</name>
</gene>
<name>A0ABU6YK79_9FABA</name>
<evidence type="ECO:0000256" key="1">
    <source>
        <dbReference type="SAM" id="MobiDB-lite"/>
    </source>
</evidence>
<dbReference type="EMBL" id="JASCZI010242050">
    <property type="protein sequence ID" value="MED6209298.1"/>
    <property type="molecule type" value="Genomic_DNA"/>
</dbReference>
<keyword evidence="3" id="KW-1185">Reference proteome</keyword>
<feature type="compositionally biased region" description="Low complexity" evidence="1">
    <location>
        <begin position="45"/>
        <end position="55"/>
    </location>
</feature>
<dbReference type="Proteomes" id="UP001341840">
    <property type="component" value="Unassembled WGS sequence"/>
</dbReference>
<feature type="region of interest" description="Disordered" evidence="1">
    <location>
        <begin position="45"/>
        <end position="67"/>
    </location>
</feature>
<organism evidence="2 3">
    <name type="scientific">Stylosanthes scabra</name>
    <dbReference type="NCBI Taxonomy" id="79078"/>
    <lineage>
        <taxon>Eukaryota</taxon>
        <taxon>Viridiplantae</taxon>
        <taxon>Streptophyta</taxon>
        <taxon>Embryophyta</taxon>
        <taxon>Tracheophyta</taxon>
        <taxon>Spermatophyta</taxon>
        <taxon>Magnoliopsida</taxon>
        <taxon>eudicotyledons</taxon>
        <taxon>Gunneridae</taxon>
        <taxon>Pentapetalae</taxon>
        <taxon>rosids</taxon>
        <taxon>fabids</taxon>
        <taxon>Fabales</taxon>
        <taxon>Fabaceae</taxon>
        <taxon>Papilionoideae</taxon>
        <taxon>50 kb inversion clade</taxon>
        <taxon>dalbergioids sensu lato</taxon>
        <taxon>Dalbergieae</taxon>
        <taxon>Pterocarpus clade</taxon>
        <taxon>Stylosanthes</taxon>
    </lineage>
</organism>
<sequence>MGGGRWRIRSWNGGLSMRTVIGCAWMLDGATEDRVLALSLVSRIDSSSSESIPMSNDVVSKDEFSDE</sequence>
<proteinExistence type="predicted"/>
<evidence type="ECO:0000313" key="3">
    <source>
        <dbReference type="Proteomes" id="UP001341840"/>
    </source>
</evidence>
<protein>
    <submittedName>
        <fullName evidence="2">Uncharacterized protein</fullName>
    </submittedName>
</protein>